<keyword evidence="2" id="KW-1185">Reference proteome</keyword>
<feature type="non-terminal residue" evidence="1">
    <location>
        <position position="23"/>
    </location>
</feature>
<accession>A0A392W0N4</accession>
<comment type="caution">
    <text evidence="1">The sequence shown here is derived from an EMBL/GenBank/DDBJ whole genome shotgun (WGS) entry which is preliminary data.</text>
</comment>
<name>A0A392W0N4_9FABA</name>
<dbReference type="EMBL" id="LXQA011344236">
    <property type="protein sequence ID" value="MCI93986.1"/>
    <property type="molecule type" value="Genomic_DNA"/>
</dbReference>
<dbReference type="Proteomes" id="UP000265520">
    <property type="component" value="Unassembled WGS sequence"/>
</dbReference>
<proteinExistence type="predicted"/>
<evidence type="ECO:0000313" key="2">
    <source>
        <dbReference type="Proteomes" id="UP000265520"/>
    </source>
</evidence>
<dbReference type="AlphaFoldDB" id="A0A392W0N4"/>
<organism evidence="1 2">
    <name type="scientific">Trifolium medium</name>
    <dbReference type="NCBI Taxonomy" id="97028"/>
    <lineage>
        <taxon>Eukaryota</taxon>
        <taxon>Viridiplantae</taxon>
        <taxon>Streptophyta</taxon>
        <taxon>Embryophyta</taxon>
        <taxon>Tracheophyta</taxon>
        <taxon>Spermatophyta</taxon>
        <taxon>Magnoliopsida</taxon>
        <taxon>eudicotyledons</taxon>
        <taxon>Gunneridae</taxon>
        <taxon>Pentapetalae</taxon>
        <taxon>rosids</taxon>
        <taxon>fabids</taxon>
        <taxon>Fabales</taxon>
        <taxon>Fabaceae</taxon>
        <taxon>Papilionoideae</taxon>
        <taxon>50 kb inversion clade</taxon>
        <taxon>NPAAA clade</taxon>
        <taxon>Hologalegina</taxon>
        <taxon>IRL clade</taxon>
        <taxon>Trifolieae</taxon>
        <taxon>Trifolium</taxon>
    </lineage>
</organism>
<reference evidence="1 2" key="1">
    <citation type="journal article" date="2018" name="Front. Plant Sci.">
        <title>Red Clover (Trifolium pratense) and Zigzag Clover (T. medium) - A Picture of Genomic Similarities and Differences.</title>
        <authorList>
            <person name="Dluhosova J."/>
            <person name="Istvanek J."/>
            <person name="Nedelnik J."/>
            <person name="Repkova J."/>
        </authorList>
    </citation>
    <scope>NUCLEOTIDE SEQUENCE [LARGE SCALE GENOMIC DNA]</scope>
    <source>
        <strain evidence="2">cv. 10/8</strain>
        <tissue evidence="1">Leaf</tissue>
    </source>
</reference>
<evidence type="ECO:0000313" key="1">
    <source>
        <dbReference type="EMBL" id="MCI93986.1"/>
    </source>
</evidence>
<protein>
    <submittedName>
        <fullName evidence="1">Uncharacterized protein</fullName>
    </submittedName>
</protein>
<sequence length="23" mass="2586">MPAALFRGCWYVDPCSVLVVDPF</sequence>